<evidence type="ECO:0000313" key="4">
    <source>
        <dbReference type="EMBL" id="NEG55301.1"/>
    </source>
</evidence>
<dbReference type="PROSITE" id="PS51257">
    <property type="entry name" value="PROKAR_LIPOPROTEIN"/>
    <property type="match status" value="1"/>
</dbReference>
<feature type="chain" id="PRO_5039217268" evidence="3">
    <location>
        <begin position="30"/>
        <end position="634"/>
    </location>
</feature>
<protein>
    <submittedName>
        <fullName evidence="4">Cell surface protein</fullName>
    </submittedName>
</protein>
<evidence type="ECO:0000256" key="3">
    <source>
        <dbReference type="SAM" id="SignalP"/>
    </source>
</evidence>
<feature type="region of interest" description="Disordered" evidence="1">
    <location>
        <begin position="486"/>
        <end position="514"/>
    </location>
</feature>
<feature type="region of interest" description="Disordered" evidence="1">
    <location>
        <begin position="578"/>
        <end position="601"/>
    </location>
</feature>
<keyword evidence="3" id="KW-0732">Signal</keyword>
<evidence type="ECO:0000256" key="1">
    <source>
        <dbReference type="SAM" id="MobiDB-lite"/>
    </source>
</evidence>
<evidence type="ECO:0000256" key="2">
    <source>
        <dbReference type="SAM" id="Phobius"/>
    </source>
</evidence>
<keyword evidence="2" id="KW-0472">Membrane</keyword>
<organism evidence="4 5">
    <name type="scientific">Bifidobacterium platyrrhinorum</name>
    <dbReference type="NCBI Taxonomy" id="2661628"/>
    <lineage>
        <taxon>Bacteria</taxon>
        <taxon>Bacillati</taxon>
        <taxon>Actinomycetota</taxon>
        <taxon>Actinomycetes</taxon>
        <taxon>Bifidobacteriales</taxon>
        <taxon>Bifidobacteriaceae</taxon>
        <taxon>Bifidobacterium</taxon>
    </lineage>
</organism>
<keyword evidence="5" id="KW-1185">Reference proteome</keyword>
<dbReference type="Proteomes" id="UP000483293">
    <property type="component" value="Unassembled WGS sequence"/>
</dbReference>
<feature type="compositionally biased region" description="Acidic residues" evidence="1">
    <location>
        <begin position="584"/>
        <end position="597"/>
    </location>
</feature>
<accession>A0A6L9SVV5</accession>
<dbReference type="EMBL" id="WHZV01000004">
    <property type="protein sequence ID" value="NEG55301.1"/>
    <property type="molecule type" value="Genomic_DNA"/>
</dbReference>
<sequence>MTRTSRRLAAAVTLIASALALACAPAATAGSLTAPPGGTNLTYPIDGRNLLIGAIAQETDGRLVYCMEAGKAARFSYTEELRVTDGDAARRIAWLAERHRKDRDARTHAAIGILVHDVFDPDQTEWARHHEQINARHDGLDALAERLMEEAGAQMPSGVRTESSMVDGLRTGWVDASVTTASGAAIAGVRYTLRLEGPARFDAADGDGTTVSGVSGTSPVRHAWTATGAGEVKVHTTYDRAYVNQLVSEQDFIRFGGYDAVSHAGVSFRVRKDFTPAVATVASDRIVDAGGTVSDEVTSAVSGEDSHWVPGLELVADGWYFDDIPAARLVDAMSPDKGESARDFLDRIARRGYEPAAWGTATFTGPGQTVTATARTGDGDEYHAPARGGIGTWVWAFDVSRQSDEARQYVLADAVSGFLEHAETNSNRAKVEVESSVTEHTAGVGAHLSDTIVVSGFPDDHGTFMGDEAYGLKADEPLAQVSVWWAGDPDDPSNDDAYEPSGAGEPTPDRNHRLIGTWDYPAVNGRIRVGGGAEDAHGDPVRIIAESHGWYVFVWKFAGDDRVMPAASRYDDTWEHTRVTVPAETEEPPGSGDEDEPDRPLPVTGVDVAVAFVVAVSAVAVGAFMLAVIRRRTP</sequence>
<name>A0A6L9SVV5_9BIFI</name>
<gene>
    <name evidence="4" type="ORF">GFD21_05865</name>
</gene>
<keyword evidence="2" id="KW-1133">Transmembrane helix</keyword>
<dbReference type="AlphaFoldDB" id="A0A6L9SVV5"/>
<feature type="compositionally biased region" description="Acidic residues" evidence="1">
    <location>
        <begin position="488"/>
        <end position="498"/>
    </location>
</feature>
<dbReference type="RefSeq" id="WP_163197013.1">
    <property type="nucleotide sequence ID" value="NZ_WHZV01000004.1"/>
</dbReference>
<feature type="signal peptide" evidence="3">
    <location>
        <begin position="1"/>
        <end position="29"/>
    </location>
</feature>
<proteinExistence type="predicted"/>
<feature type="transmembrane region" description="Helical" evidence="2">
    <location>
        <begin position="608"/>
        <end position="629"/>
    </location>
</feature>
<reference evidence="4 5" key="1">
    <citation type="submission" date="2019-10" db="EMBL/GenBank/DDBJ databases">
        <title>Bifidobacterium from non-human primates.</title>
        <authorList>
            <person name="Modesto M."/>
        </authorList>
    </citation>
    <scope>NUCLEOTIDE SEQUENCE [LARGE SCALE GENOMIC DNA]</scope>
    <source>
        <strain evidence="4 5">SMA15</strain>
    </source>
</reference>
<comment type="caution">
    <text evidence="4">The sequence shown here is derived from an EMBL/GenBank/DDBJ whole genome shotgun (WGS) entry which is preliminary data.</text>
</comment>
<evidence type="ECO:0000313" key="5">
    <source>
        <dbReference type="Proteomes" id="UP000483293"/>
    </source>
</evidence>
<keyword evidence="2" id="KW-0812">Transmembrane</keyword>